<feature type="transmembrane region" description="Helical" evidence="1">
    <location>
        <begin position="25"/>
        <end position="49"/>
    </location>
</feature>
<keyword evidence="1" id="KW-0472">Membrane</keyword>
<sequence>MTQLNLNKMFSEQYKELTNEEMSEISGGGVVAGVFGGIAYIWCATAGIWELASAPRTQATYFK</sequence>
<proteinExistence type="predicted"/>
<dbReference type="InterPro" id="IPR023991">
    <property type="entry name" value="Bacteriocin_IIb_lactobn/cerein"/>
</dbReference>
<keyword evidence="1" id="KW-0812">Transmembrane</keyword>
<keyword evidence="3" id="KW-1185">Reference proteome</keyword>
<gene>
    <name evidence="2" type="ORF">RsY01_1278</name>
</gene>
<keyword evidence="1" id="KW-1133">Transmembrane helix</keyword>
<dbReference type="AlphaFoldDB" id="A0A224X0A4"/>
<evidence type="ECO:0000256" key="1">
    <source>
        <dbReference type="SAM" id="Phobius"/>
    </source>
</evidence>
<name>A0A224X0A4_9LACT</name>
<evidence type="ECO:0000313" key="2">
    <source>
        <dbReference type="EMBL" id="GAX47677.1"/>
    </source>
</evidence>
<dbReference type="RefSeq" id="WP_094784727.1">
    <property type="nucleotide sequence ID" value="NZ_BEDT01000003.1"/>
</dbReference>
<comment type="caution">
    <text evidence="2">The sequence shown here is derived from an EMBL/GenBank/DDBJ whole genome shotgun (WGS) entry which is preliminary data.</text>
</comment>
<evidence type="ECO:0008006" key="4">
    <source>
        <dbReference type="Google" id="ProtNLM"/>
    </source>
</evidence>
<organism evidence="2 3">
    <name type="scientific">Pseudolactococcus reticulitermitis</name>
    <dbReference type="NCBI Taxonomy" id="2025039"/>
    <lineage>
        <taxon>Bacteria</taxon>
        <taxon>Bacillati</taxon>
        <taxon>Bacillota</taxon>
        <taxon>Bacilli</taxon>
        <taxon>Lactobacillales</taxon>
        <taxon>Streptococcaceae</taxon>
        <taxon>Pseudolactococcus</taxon>
    </lineage>
</organism>
<reference evidence="3" key="1">
    <citation type="submission" date="2017-08" db="EMBL/GenBank/DDBJ databases">
        <title>Draft genome sequence of Lactococcus sp. strain Rs-Y01, isolated from the gut of the lower termite Reticulitermes speratus.</title>
        <authorList>
            <person name="Ohkuma M."/>
            <person name="Yuki M."/>
        </authorList>
    </citation>
    <scope>NUCLEOTIDE SEQUENCE [LARGE SCALE GENOMIC DNA]</scope>
    <source>
        <strain evidence="3">Rs-Y01</strain>
    </source>
</reference>
<protein>
    <recommendedName>
        <fullName evidence="4">Bacteriocin-type signal sequence</fullName>
    </recommendedName>
</protein>
<dbReference type="Proteomes" id="UP000218689">
    <property type="component" value="Unassembled WGS sequence"/>
</dbReference>
<dbReference type="EMBL" id="BEDT01000003">
    <property type="protein sequence ID" value="GAX47677.1"/>
    <property type="molecule type" value="Genomic_DNA"/>
</dbReference>
<evidence type="ECO:0000313" key="3">
    <source>
        <dbReference type="Proteomes" id="UP000218689"/>
    </source>
</evidence>
<accession>A0A224X0A4</accession>
<dbReference type="NCBIfam" id="TIGR03949">
    <property type="entry name" value="bact_IIb_cerein"/>
    <property type="match status" value="1"/>
</dbReference>
<dbReference type="InterPro" id="IPR010133">
    <property type="entry name" value="Bacteriocin_signal_seq"/>
</dbReference>
<dbReference type="NCBIfam" id="TIGR01847">
    <property type="entry name" value="bacteriocin_sig"/>
    <property type="match status" value="1"/>
</dbReference>